<dbReference type="HAMAP" id="MF_00048">
    <property type="entry name" value="UPF0102"/>
    <property type="match status" value="1"/>
</dbReference>
<dbReference type="PANTHER" id="PTHR34039:SF1">
    <property type="entry name" value="UPF0102 PROTEIN YRAN"/>
    <property type="match status" value="1"/>
</dbReference>
<protein>
    <recommendedName>
        <fullName evidence="2">UPF0102 protein H9727_06190</fullName>
    </recommendedName>
</protein>
<dbReference type="EMBL" id="DXCL01000035">
    <property type="protein sequence ID" value="HIZ03860.1"/>
    <property type="molecule type" value="Genomic_DNA"/>
</dbReference>
<dbReference type="InterPro" id="IPR011856">
    <property type="entry name" value="tRNA_endonuc-like_dom_sf"/>
</dbReference>
<proteinExistence type="inferred from homology"/>
<evidence type="ECO:0000256" key="2">
    <source>
        <dbReference type="HAMAP-Rule" id="MF_00048"/>
    </source>
</evidence>
<gene>
    <name evidence="3" type="ORF">H9727_06190</name>
</gene>
<evidence type="ECO:0000313" key="3">
    <source>
        <dbReference type="EMBL" id="HIZ03860.1"/>
    </source>
</evidence>
<dbReference type="NCBIfam" id="TIGR00252">
    <property type="entry name" value="YraN family protein"/>
    <property type="match status" value="1"/>
</dbReference>
<comment type="caution">
    <text evidence="3">The sequence shown here is derived from an EMBL/GenBank/DDBJ whole genome shotgun (WGS) entry which is preliminary data.</text>
</comment>
<dbReference type="SUPFAM" id="SSF52980">
    <property type="entry name" value="Restriction endonuclease-like"/>
    <property type="match status" value="1"/>
</dbReference>
<sequence>MRNSPQDVHKKILGRAGEKRGAKFLKKLGYKILKTNYKTPFGEADIVAKDGDTVVFCEVKTRLSDRFGTPAEAVGLKKEQRYINIARYFLMRAGRDDVAVRFDVLEVFEESVNHIQNAFTA</sequence>
<comment type="similarity">
    <text evidence="1 2">Belongs to the UPF0102 family.</text>
</comment>
<accession>A0A9D2CZQ5</accession>
<dbReference type="InterPro" id="IPR011335">
    <property type="entry name" value="Restrct_endonuc-II-like"/>
</dbReference>
<dbReference type="PANTHER" id="PTHR34039">
    <property type="entry name" value="UPF0102 PROTEIN YRAN"/>
    <property type="match status" value="1"/>
</dbReference>
<dbReference type="NCBIfam" id="NF009150">
    <property type="entry name" value="PRK12497.1-3"/>
    <property type="match status" value="1"/>
</dbReference>
<dbReference type="Pfam" id="PF02021">
    <property type="entry name" value="UPF0102"/>
    <property type="match status" value="1"/>
</dbReference>
<dbReference type="Proteomes" id="UP000824132">
    <property type="component" value="Unassembled WGS sequence"/>
</dbReference>
<dbReference type="CDD" id="cd20736">
    <property type="entry name" value="PoNe_Nuclease"/>
    <property type="match status" value="1"/>
</dbReference>
<name>A0A9D2CZQ5_9FIRM</name>
<dbReference type="Gene3D" id="3.40.1350.10">
    <property type="match status" value="1"/>
</dbReference>
<organism evidence="3 4">
    <name type="scientific">Candidatus Borkfalkia avistercoris</name>
    <dbReference type="NCBI Taxonomy" id="2838504"/>
    <lineage>
        <taxon>Bacteria</taxon>
        <taxon>Bacillati</taxon>
        <taxon>Bacillota</taxon>
        <taxon>Clostridia</taxon>
        <taxon>Christensenellales</taxon>
        <taxon>Christensenellaceae</taxon>
        <taxon>Candidatus Borkfalkia</taxon>
    </lineage>
</organism>
<dbReference type="GO" id="GO:0003676">
    <property type="term" value="F:nucleic acid binding"/>
    <property type="evidence" value="ECO:0007669"/>
    <property type="project" value="InterPro"/>
</dbReference>
<dbReference type="AlphaFoldDB" id="A0A9D2CZQ5"/>
<evidence type="ECO:0000313" key="4">
    <source>
        <dbReference type="Proteomes" id="UP000824132"/>
    </source>
</evidence>
<evidence type="ECO:0000256" key="1">
    <source>
        <dbReference type="ARBA" id="ARBA00006738"/>
    </source>
</evidence>
<dbReference type="InterPro" id="IPR003509">
    <property type="entry name" value="UPF0102_YraN-like"/>
</dbReference>
<reference evidence="3" key="1">
    <citation type="journal article" date="2021" name="PeerJ">
        <title>Extensive microbial diversity within the chicken gut microbiome revealed by metagenomics and culture.</title>
        <authorList>
            <person name="Gilroy R."/>
            <person name="Ravi A."/>
            <person name="Getino M."/>
            <person name="Pursley I."/>
            <person name="Horton D.L."/>
            <person name="Alikhan N.F."/>
            <person name="Baker D."/>
            <person name="Gharbi K."/>
            <person name="Hall N."/>
            <person name="Watson M."/>
            <person name="Adriaenssens E.M."/>
            <person name="Foster-Nyarko E."/>
            <person name="Jarju S."/>
            <person name="Secka A."/>
            <person name="Antonio M."/>
            <person name="Oren A."/>
            <person name="Chaudhuri R.R."/>
            <person name="La Ragione R."/>
            <person name="Hildebrand F."/>
            <person name="Pallen M.J."/>
        </authorList>
    </citation>
    <scope>NUCLEOTIDE SEQUENCE</scope>
    <source>
        <strain evidence="3">CHK187-5294</strain>
    </source>
</reference>
<reference evidence="3" key="2">
    <citation type="submission" date="2021-04" db="EMBL/GenBank/DDBJ databases">
        <authorList>
            <person name="Gilroy R."/>
        </authorList>
    </citation>
    <scope>NUCLEOTIDE SEQUENCE</scope>
    <source>
        <strain evidence="3">CHK187-5294</strain>
    </source>
</reference>